<evidence type="ECO:0000256" key="1">
    <source>
        <dbReference type="ARBA" id="ARBA00004370"/>
    </source>
</evidence>
<dbReference type="Pfam" id="PF01553">
    <property type="entry name" value="Acyltransferase"/>
    <property type="match status" value="1"/>
</dbReference>
<keyword evidence="7 11" id="KW-0012">Acyltransferase</keyword>
<reference evidence="11" key="1">
    <citation type="submission" date="2018-06" db="EMBL/GenBank/DDBJ databases">
        <authorList>
            <person name="Zhirakovskaya E."/>
        </authorList>
    </citation>
    <scope>NUCLEOTIDE SEQUENCE</scope>
</reference>
<evidence type="ECO:0000256" key="4">
    <source>
        <dbReference type="ARBA" id="ARBA00022989"/>
    </source>
</evidence>
<evidence type="ECO:0000256" key="7">
    <source>
        <dbReference type="ARBA" id="ARBA00023315"/>
    </source>
</evidence>
<evidence type="ECO:0000256" key="2">
    <source>
        <dbReference type="ARBA" id="ARBA00022679"/>
    </source>
</evidence>
<dbReference type="CDD" id="cd07989">
    <property type="entry name" value="LPLAT_AGPAT-like"/>
    <property type="match status" value="1"/>
</dbReference>
<dbReference type="PANTHER" id="PTHR23063">
    <property type="entry name" value="PHOSPHOLIPID ACYLTRANSFERASE"/>
    <property type="match status" value="1"/>
</dbReference>
<evidence type="ECO:0000256" key="8">
    <source>
        <dbReference type="SAM" id="MobiDB-lite"/>
    </source>
</evidence>
<comment type="subcellular location">
    <subcellularLocation>
        <location evidence="1">Membrane</location>
    </subcellularLocation>
</comment>
<keyword evidence="4 9" id="KW-1133">Transmembrane helix</keyword>
<evidence type="ECO:0000256" key="9">
    <source>
        <dbReference type="SAM" id="Phobius"/>
    </source>
</evidence>
<evidence type="ECO:0000256" key="3">
    <source>
        <dbReference type="ARBA" id="ARBA00022692"/>
    </source>
</evidence>
<evidence type="ECO:0000313" key="11">
    <source>
        <dbReference type="EMBL" id="VAW40387.1"/>
    </source>
</evidence>
<feature type="transmembrane region" description="Helical" evidence="9">
    <location>
        <begin position="73"/>
        <end position="95"/>
    </location>
</feature>
<feature type="compositionally biased region" description="Basic and acidic residues" evidence="8">
    <location>
        <begin position="228"/>
        <end position="237"/>
    </location>
</feature>
<proteinExistence type="predicted"/>
<name>A0A3B0VPS8_9ZZZZ</name>
<feature type="transmembrane region" description="Helical" evidence="9">
    <location>
        <begin position="101"/>
        <end position="119"/>
    </location>
</feature>
<dbReference type="GO" id="GO:0003841">
    <property type="term" value="F:1-acylglycerol-3-phosphate O-acyltransferase activity"/>
    <property type="evidence" value="ECO:0007669"/>
    <property type="project" value="UniProtKB-EC"/>
</dbReference>
<evidence type="ECO:0000256" key="5">
    <source>
        <dbReference type="ARBA" id="ARBA00023098"/>
    </source>
</evidence>
<keyword evidence="3 9" id="KW-0812">Transmembrane</keyword>
<dbReference type="EMBL" id="UOEU01000792">
    <property type="protein sequence ID" value="VAW40387.1"/>
    <property type="molecule type" value="Genomic_DNA"/>
</dbReference>
<sequence>MSFIRGYYRLSLSGLTLIVFTVLIVLTSYLPVTIKKAPLSMRMTQLLTIALLWTMNVRVICSEKEKLRNFDGYFFPNHLSYLEVLTIFSIMPTRFLAKAEIRGWFAIGAIAAAVGCVFVQRGNKKDRKQARHALAQVATTPPITIFPEGTRGPGDQLRPFRHGAFEIVIENGSTYLPIAFIFSDLELGIWRHKENLIQALWRLNSQPKKVTVTVLPLEPQSTSPDDDPVTHAEKTRETLTAVLFPNTPPPTTG</sequence>
<dbReference type="AlphaFoldDB" id="A0A3B0VPS8"/>
<protein>
    <submittedName>
        <fullName evidence="11">Acyl-CoA:1-acyl-sn-glycerol-3-phosphate acyltransferase</fullName>
        <ecNumber evidence="11">2.3.1.51</ecNumber>
    </submittedName>
</protein>
<gene>
    <name evidence="11" type="ORF">MNBD_CHLOROFLEXI01-2357</name>
</gene>
<evidence type="ECO:0000259" key="10">
    <source>
        <dbReference type="SMART" id="SM00563"/>
    </source>
</evidence>
<dbReference type="PANTHER" id="PTHR23063:SF52">
    <property type="entry name" value="LYSOPHOSPHATIDYLCHOLINE ACYLTRANSFERASE"/>
    <property type="match status" value="1"/>
</dbReference>
<evidence type="ECO:0000256" key="6">
    <source>
        <dbReference type="ARBA" id="ARBA00023136"/>
    </source>
</evidence>
<organism evidence="11">
    <name type="scientific">hydrothermal vent metagenome</name>
    <dbReference type="NCBI Taxonomy" id="652676"/>
    <lineage>
        <taxon>unclassified sequences</taxon>
        <taxon>metagenomes</taxon>
        <taxon>ecological metagenomes</taxon>
    </lineage>
</organism>
<keyword evidence="2 11" id="KW-0808">Transferase</keyword>
<accession>A0A3B0VPS8</accession>
<dbReference type="GO" id="GO:0006629">
    <property type="term" value="P:lipid metabolic process"/>
    <property type="evidence" value="ECO:0007669"/>
    <property type="project" value="UniProtKB-KW"/>
</dbReference>
<feature type="transmembrane region" description="Helical" evidence="9">
    <location>
        <begin position="43"/>
        <end position="61"/>
    </location>
</feature>
<dbReference type="InterPro" id="IPR002123">
    <property type="entry name" value="Plipid/glycerol_acylTrfase"/>
</dbReference>
<feature type="region of interest" description="Disordered" evidence="8">
    <location>
        <begin position="218"/>
        <end position="253"/>
    </location>
</feature>
<feature type="domain" description="Phospholipid/glycerol acyltransferase" evidence="10">
    <location>
        <begin position="72"/>
        <end position="183"/>
    </location>
</feature>
<keyword evidence="5" id="KW-0443">Lipid metabolism</keyword>
<dbReference type="EC" id="2.3.1.51" evidence="11"/>
<feature type="transmembrane region" description="Helical" evidence="9">
    <location>
        <begin position="12"/>
        <end position="31"/>
    </location>
</feature>
<keyword evidence="6 9" id="KW-0472">Membrane</keyword>
<dbReference type="GO" id="GO:0016020">
    <property type="term" value="C:membrane"/>
    <property type="evidence" value="ECO:0007669"/>
    <property type="project" value="UniProtKB-SubCell"/>
</dbReference>
<dbReference type="SUPFAM" id="SSF69593">
    <property type="entry name" value="Glycerol-3-phosphate (1)-acyltransferase"/>
    <property type="match status" value="1"/>
</dbReference>
<dbReference type="SMART" id="SM00563">
    <property type="entry name" value="PlsC"/>
    <property type="match status" value="1"/>
</dbReference>